<dbReference type="GO" id="GO:0071972">
    <property type="term" value="F:peptidoglycan L,D-transpeptidase activity"/>
    <property type="evidence" value="ECO:0007669"/>
    <property type="project" value="TreeGrafter"/>
</dbReference>
<evidence type="ECO:0000259" key="10">
    <source>
        <dbReference type="PROSITE" id="PS52029"/>
    </source>
</evidence>
<reference evidence="11 12" key="1">
    <citation type="submission" date="2016-09" db="EMBL/GenBank/DDBJ databases">
        <title>Rhizobium sp. nov., a novel species isolated from the rice rhizosphere.</title>
        <authorList>
            <person name="Zhao J."/>
            <person name="Zhang X."/>
        </authorList>
    </citation>
    <scope>NUCLEOTIDE SEQUENCE [LARGE SCALE GENOMIC DNA]</scope>
    <source>
        <strain evidence="11 12">MH17</strain>
    </source>
</reference>
<dbReference type="OrthoDB" id="9795305at2"/>
<keyword evidence="6 9" id="KW-0133">Cell shape</keyword>
<comment type="similarity">
    <text evidence="2">Belongs to the YkuD family.</text>
</comment>
<keyword evidence="8 9" id="KW-0961">Cell wall biogenesis/degradation</keyword>
<dbReference type="Proteomes" id="UP000186143">
    <property type="component" value="Unassembled WGS sequence"/>
</dbReference>
<dbReference type="InterPro" id="IPR006311">
    <property type="entry name" value="TAT_signal"/>
</dbReference>
<dbReference type="GO" id="GO:0008360">
    <property type="term" value="P:regulation of cell shape"/>
    <property type="evidence" value="ECO:0007669"/>
    <property type="project" value="UniProtKB-UniRule"/>
</dbReference>
<comment type="caution">
    <text evidence="11">The sequence shown here is derived from an EMBL/GenBank/DDBJ whole genome shotgun (WGS) entry which is preliminary data.</text>
</comment>
<feature type="active site" description="Proton donor/acceptor" evidence="9">
    <location>
        <position position="168"/>
    </location>
</feature>
<dbReference type="InterPro" id="IPR038063">
    <property type="entry name" value="Transpep_catalytic_dom"/>
</dbReference>
<dbReference type="GO" id="GO:0071555">
    <property type="term" value="P:cell wall organization"/>
    <property type="evidence" value="ECO:0007669"/>
    <property type="project" value="UniProtKB-UniRule"/>
</dbReference>
<dbReference type="STRING" id="1672749.BJF92_13900"/>
<dbReference type="AlphaFoldDB" id="A0A1Q9AI04"/>
<evidence type="ECO:0000313" key="12">
    <source>
        <dbReference type="Proteomes" id="UP000186143"/>
    </source>
</evidence>
<dbReference type="Gene3D" id="2.40.440.10">
    <property type="entry name" value="L,D-transpeptidase catalytic domain-like"/>
    <property type="match status" value="1"/>
</dbReference>
<dbReference type="PANTHER" id="PTHR30582">
    <property type="entry name" value="L,D-TRANSPEPTIDASE"/>
    <property type="match status" value="1"/>
</dbReference>
<evidence type="ECO:0000256" key="1">
    <source>
        <dbReference type="ARBA" id="ARBA00004752"/>
    </source>
</evidence>
<evidence type="ECO:0000256" key="9">
    <source>
        <dbReference type="PROSITE-ProRule" id="PRU01373"/>
    </source>
</evidence>
<comment type="pathway">
    <text evidence="1 9">Cell wall biogenesis; peptidoglycan biosynthesis.</text>
</comment>
<evidence type="ECO:0000256" key="3">
    <source>
        <dbReference type="ARBA" id="ARBA00022676"/>
    </source>
</evidence>
<sequence>MTFSRRAFLLGATGLVAGCSQTTPSPFIQTSALNYGPIADEKFPLPAMPLDKIAPELRRQEVAYPAPYKAGTIVVDTGARRLYYILGEGRAMRYGIGVGRAGYALSGNAYIGRKAEWPSWTPTPNMIRRDPHKNLRYAAGVPGGLNNPLGARAMYLYRGGNDTMFRIHGTNQPWSIGQAMSSGCVRMLNHDVIDLYERAKVGGQVIVIQGSHPAESFAAL</sequence>
<dbReference type="PROSITE" id="PS51257">
    <property type="entry name" value="PROKAR_LIPOPROTEIN"/>
    <property type="match status" value="1"/>
</dbReference>
<evidence type="ECO:0000256" key="7">
    <source>
        <dbReference type="ARBA" id="ARBA00022984"/>
    </source>
</evidence>
<accession>A0A1Q9AI04</accession>
<dbReference type="Pfam" id="PF03734">
    <property type="entry name" value="YkuD"/>
    <property type="match status" value="1"/>
</dbReference>
<name>A0A1Q9AI04_9HYPH</name>
<keyword evidence="5" id="KW-0378">Hydrolase</keyword>
<dbReference type="GO" id="GO:0018104">
    <property type="term" value="P:peptidoglycan-protein cross-linking"/>
    <property type="evidence" value="ECO:0007669"/>
    <property type="project" value="TreeGrafter"/>
</dbReference>
<dbReference type="FunFam" id="2.40.440.10:FF:000002">
    <property type="entry name" value="L,D-transpeptidase ErfK/SrfK"/>
    <property type="match status" value="1"/>
</dbReference>
<keyword evidence="3" id="KW-0328">Glycosyltransferase</keyword>
<organism evidence="11 12">
    <name type="scientific">Xaviernesmea rhizosphaerae</name>
    <dbReference type="NCBI Taxonomy" id="1672749"/>
    <lineage>
        <taxon>Bacteria</taxon>
        <taxon>Pseudomonadati</taxon>
        <taxon>Pseudomonadota</taxon>
        <taxon>Alphaproteobacteria</taxon>
        <taxon>Hyphomicrobiales</taxon>
        <taxon>Rhizobiaceae</taxon>
        <taxon>Rhizobium/Agrobacterium group</taxon>
        <taxon>Xaviernesmea</taxon>
    </lineage>
</organism>
<dbReference type="EMBL" id="MKIO01000031">
    <property type="protein sequence ID" value="OLP54892.1"/>
    <property type="molecule type" value="Genomic_DNA"/>
</dbReference>
<dbReference type="PROSITE" id="PS52029">
    <property type="entry name" value="LD_TPASE"/>
    <property type="match status" value="1"/>
</dbReference>
<evidence type="ECO:0000256" key="5">
    <source>
        <dbReference type="ARBA" id="ARBA00022801"/>
    </source>
</evidence>
<dbReference type="GO" id="GO:0016757">
    <property type="term" value="F:glycosyltransferase activity"/>
    <property type="evidence" value="ECO:0007669"/>
    <property type="project" value="UniProtKB-KW"/>
</dbReference>
<proteinExistence type="inferred from homology"/>
<dbReference type="CDD" id="cd16913">
    <property type="entry name" value="YkuD_like"/>
    <property type="match status" value="1"/>
</dbReference>
<protein>
    <recommendedName>
        <fullName evidence="10">L,D-TPase catalytic domain-containing protein</fullName>
    </recommendedName>
</protein>
<dbReference type="UniPathway" id="UPA00219"/>
<dbReference type="RefSeq" id="WP_075635453.1">
    <property type="nucleotide sequence ID" value="NZ_MKIO01000031.1"/>
</dbReference>
<feature type="active site" description="Nucleophile" evidence="9">
    <location>
        <position position="184"/>
    </location>
</feature>
<dbReference type="PANTHER" id="PTHR30582:SF24">
    <property type="entry name" value="L,D-TRANSPEPTIDASE ERFK_SRFK-RELATED"/>
    <property type="match status" value="1"/>
</dbReference>
<evidence type="ECO:0000256" key="6">
    <source>
        <dbReference type="ARBA" id="ARBA00022960"/>
    </source>
</evidence>
<keyword evidence="4" id="KW-0808">Transferase</keyword>
<dbReference type="InterPro" id="IPR050979">
    <property type="entry name" value="LD-transpeptidase"/>
</dbReference>
<evidence type="ECO:0000256" key="4">
    <source>
        <dbReference type="ARBA" id="ARBA00022679"/>
    </source>
</evidence>
<dbReference type="PROSITE" id="PS51318">
    <property type="entry name" value="TAT"/>
    <property type="match status" value="1"/>
</dbReference>
<evidence type="ECO:0000256" key="8">
    <source>
        <dbReference type="ARBA" id="ARBA00023316"/>
    </source>
</evidence>
<dbReference type="GO" id="GO:0005576">
    <property type="term" value="C:extracellular region"/>
    <property type="evidence" value="ECO:0007669"/>
    <property type="project" value="TreeGrafter"/>
</dbReference>
<feature type="domain" description="L,D-TPase catalytic" evidence="10">
    <location>
        <begin position="71"/>
        <end position="208"/>
    </location>
</feature>
<evidence type="ECO:0000313" key="11">
    <source>
        <dbReference type="EMBL" id="OLP54892.1"/>
    </source>
</evidence>
<evidence type="ECO:0000256" key="2">
    <source>
        <dbReference type="ARBA" id="ARBA00005992"/>
    </source>
</evidence>
<dbReference type="SUPFAM" id="SSF141523">
    <property type="entry name" value="L,D-transpeptidase catalytic domain-like"/>
    <property type="match status" value="1"/>
</dbReference>
<keyword evidence="7 9" id="KW-0573">Peptidoglycan synthesis</keyword>
<gene>
    <name evidence="11" type="ORF">BJF92_13900</name>
</gene>
<dbReference type="InterPro" id="IPR005490">
    <property type="entry name" value="LD_TPept_cat_dom"/>
</dbReference>